<feature type="signal peptide" evidence="1">
    <location>
        <begin position="1"/>
        <end position="27"/>
    </location>
</feature>
<evidence type="ECO:0000256" key="1">
    <source>
        <dbReference type="SAM" id="SignalP"/>
    </source>
</evidence>
<name>A0A1Z5IJN3_9LACO</name>
<proteinExistence type="predicted"/>
<evidence type="ECO:0008006" key="4">
    <source>
        <dbReference type="Google" id="ProtNLM"/>
    </source>
</evidence>
<accession>A0A1Z5IJN3</accession>
<feature type="chain" id="PRO_5011112112" description="Extracellular protein" evidence="1">
    <location>
        <begin position="28"/>
        <end position="142"/>
    </location>
</feature>
<dbReference type="Proteomes" id="UP000198402">
    <property type="component" value="Unassembled WGS sequence"/>
</dbReference>
<evidence type="ECO:0000313" key="3">
    <source>
        <dbReference type="Proteomes" id="UP000198402"/>
    </source>
</evidence>
<organism evidence="2 3">
    <name type="scientific">Secundilactobacillus silagei JCM 19001</name>
    <dbReference type="NCBI Taxonomy" id="1302250"/>
    <lineage>
        <taxon>Bacteria</taxon>
        <taxon>Bacillati</taxon>
        <taxon>Bacillota</taxon>
        <taxon>Bacilli</taxon>
        <taxon>Lactobacillales</taxon>
        <taxon>Lactobacillaceae</taxon>
        <taxon>Secundilactobacillus</taxon>
    </lineage>
</organism>
<protein>
    <recommendedName>
        <fullName evidence="4">Extracellular protein</fullName>
    </recommendedName>
</protein>
<evidence type="ECO:0000313" key="2">
    <source>
        <dbReference type="EMBL" id="GAX01641.1"/>
    </source>
</evidence>
<sequence>MNKCVTGLLATSALLGTLTLMPTHVSAATWHNGTPVTLRGKYKGRPLGKERNYSRIYIRQDSAPFYNFWSPMYHGKRSLTGSAMLGIAMDASYKKIGTHTYEINGMDKMDDVNQTMRVYKRGSKIKYTWTHSFKHRAWEYKY</sequence>
<dbReference type="AlphaFoldDB" id="A0A1Z5IJN3"/>
<gene>
    <name evidence="2" type="ORF">IWT126_01684</name>
</gene>
<dbReference type="RefSeq" id="WP_054655636.1">
    <property type="nucleotide sequence ID" value="NZ_BBFL01000011.1"/>
</dbReference>
<keyword evidence="3" id="KW-1185">Reference proteome</keyword>
<comment type="caution">
    <text evidence="2">The sequence shown here is derived from an EMBL/GenBank/DDBJ whole genome shotgun (WGS) entry which is preliminary data.</text>
</comment>
<dbReference type="OrthoDB" id="2330102at2"/>
<keyword evidence="1" id="KW-0732">Signal</keyword>
<dbReference type="EMBL" id="BCMG01000008">
    <property type="protein sequence ID" value="GAX01641.1"/>
    <property type="molecule type" value="Genomic_DNA"/>
</dbReference>
<reference evidence="2 3" key="1">
    <citation type="submission" date="2015-11" db="EMBL/GenBank/DDBJ databases">
        <title>Draft genome sequences of new species of the genus Lactobacillus isolated from orchardgrass silage.</title>
        <authorList>
            <person name="Tohno M."/>
            <person name="Tanizawa Y."/>
            <person name="Arita M."/>
        </authorList>
    </citation>
    <scope>NUCLEOTIDE SEQUENCE [LARGE SCALE GENOMIC DNA]</scope>
    <source>
        <strain evidence="2 3">IWT126</strain>
    </source>
</reference>